<evidence type="ECO:0000259" key="1">
    <source>
        <dbReference type="SMART" id="SM00829"/>
    </source>
</evidence>
<dbReference type="InterPro" id="IPR051397">
    <property type="entry name" value="Zn-ADH-like_protein"/>
</dbReference>
<dbReference type="Gene3D" id="3.40.50.720">
    <property type="entry name" value="NAD(P)-binding Rossmann-like Domain"/>
    <property type="match status" value="1"/>
</dbReference>
<dbReference type="InterPro" id="IPR013149">
    <property type="entry name" value="ADH-like_C"/>
</dbReference>
<dbReference type="SUPFAM" id="SSF50129">
    <property type="entry name" value="GroES-like"/>
    <property type="match status" value="1"/>
</dbReference>
<protein>
    <submittedName>
        <fullName evidence="2">Oxidoreductase</fullName>
    </submittedName>
</protein>
<name>A0A3D3R1Q4_9PLAN</name>
<proteinExistence type="predicted"/>
<dbReference type="Pfam" id="PF08240">
    <property type="entry name" value="ADH_N"/>
    <property type="match status" value="1"/>
</dbReference>
<dbReference type="InterPro" id="IPR011032">
    <property type="entry name" value="GroES-like_sf"/>
</dbReference>
<dbReference type="PANTHER" id="PTHR43677">
    <property type="entry name" value="SHORT-CHAIN DEHYDROGENASE/REDUCTASE"/>
    <property type="match status" value="1"/>
</dbReference>
<dbReference type="InterPro" id="IPR013154">
    <property type="entry name" value="ADH-like_N"/>
</dbReference>
<dbReference type="SMART" id="SM00829">
    <property type="entry name" value="PKS_ER"/>
    <property type="match status" value="1"/>
</dbReference>
<dbReference type="NCBIfam" id="TIGR02823">
    <property type="entry name" value="oxido_YhdH"/>
    <property type="match status" value="1"/>
</dbReference>
<feature type="domain" description="Enoyl reductase (ER)" evidence="1">
    <location>
        <begin position="20"/>
        <end position="328"/>
    </location>
</feature>
<comment type="caution">
    <text evidence="2">The sequence shown here is derived from an EMBL/GenBank/DDBJ whole genome shotgun (WGS) entry which is preliminary data.</text>
</comment>
<sequence>MQNSLSCFLVNKNEQKEITGCLQSVPSVDLPSGDVTIRVVYSSINYKDALASTGHPGVVRNFPHIPGIDAAGYVVESKSDRFQVGDAVIVTSYELGVERWGGWSEFIRVKPEWVVPLPAGLTLKESMILGTAGLTAAMCVNSLIQHEIPTDPGNVLVTGASGGVGSFALSLLKRAGFHPVAVTGKPSAALRLVELGAREVIGRDELEDDSKKPLLKARWSAAIDTVGGSILSNVIRSIQPTGCVAACGNAGGAELDLTVFPFILRGVTLDGIDSAWYPIEKRTTLWQKLATDWKLTDLDSRAEIIPLEHVQETVNAMLKGEHQERTIIQIGAE</sequence>
<dbReference type="GO" id="GO:0043957">
    <property type="term" value="F:acryloyl-CoA reductase (NADPH) activity"/>
    <property type="evidence" value="ECO:0007669"/>
    <property type="project" value="TreeGrafter"/>
</dbReference>
<dbReference type="InterPro" id="IPR036291">
    <property type="entry name" value="NAD(P)-bd_dom_sf"/>
</dbReference>
<dbReference type="Proteomes" id="UP000263642">
    <property type="component" value="Unassembled WGS sequence"/>
</dbReference>
<dbReference type="PANTHER" id="PTHR43677:SF1">
    <property type="entry name" value="ACRYLYL-COA REDUCTASE ACUI-RELATED"/>
    <property type="match status" value="1"/>
</dbReference>
<reference evidence="2 3" key="1">
    <citation type="journal article" date="2018" name="Nat. Biotechnol.">
        <title>A standardized bacterial taxonomy based on genome phylogeny substantially revises the tree of life.</title>
        <authorList>
            <person name="Parks D.H."/>
            <person name="Chuvochina M."/>
            <person name="Waite D.W."/>
            <person name="Rinke C."/>
            <person name="Skarshewski A."/>
            <person name="Chaumeil P.A."/>
            <person name="Hugenholtz P."/>
        </authorList>
    </citation>
    <scope>NUCLEOTIDE SEQUENCE [LARGE SCALE GENOMIC DNA]</scope>
    <source>
        <strain evidence="2">UBA9375</strain>
    </source>
</reference>
<evidence type="ECO:0000313" key="3">
    <source>
        <dbReference type="Proteomes" id="UP000263642"/>
    </source>
</evidence>
<dbReference type="InterPro" id="IPR014188">
    <property type="entry name" value="Acrylyl-CoA_reductase_AcuI"/>
</dbReference>
<gene>
    <name evidence="2" type="ORF">DIT97_06785</name>
</gene>
<evidence type="ECO:0000313" key="2">
    <source>
        <dbReference type="EMBL" id="HCO22763.1"/>
    </source>
</evidence>
<organism evidence="2 3">
    <name type="scientific">Gimesia maris</name>
    <dbReference type="NCBI Taxonomy" id="122"/>
    <lineage>
        <taxon>Bacteria</taxon>
        <taxon>Pseudomonadati</taxon>
        <taxon>Planctomycetota</taxon>
        <taxon>Planctomycetia</taxon>
        <taxon>Planctomycetales</taxon>
        <taxon>Planctomycetaceae</taxon>
        <taxon>Gimesia</taxon>
    </lineage>
</organism>
<dbReference type="EMBL" id="DQAY01000045">
    <property type="protein sequence ID" value="HCO22763.1"/>
    <property type="molecule type" value="Genomic_DNA"/>
</dbReference>
<dbReference type="Gene3D" id="3.90.180.10">
    <property type="entry name" value="Medium-chain alcohol dehydrogenases, catalytic domain"/>
    <property type="match status" value="1"/>
</dbReference>
<dbReference type="InterPro" id="IPR020843">
    <property type="entry name" value="ER"/>
</dbReference>
<accession>A0A3D3R1Q4</accession>
<dbReference type="Pfam" id="PF00107">
    <property type="entry name" value="ADH_zinc_N"/>
    <property type="match status" value="1"/>
</dbReference>
<dbReference type="AlphaFoldDB" id="A0A3D3R1Q4"/>
<dbReference type="CDD" id="cd05280">
    <property type="entry name" value="MDR_yhdh_yhfp"/>
    <property type="match status" value="1"/>
</dbReference>
<dbReference type="SUPFAM" id="SSF51735">
    <property type="entry name" value="NAD(P)-binding Rossmann-fold domains"/>
    <property type="match status" value="1"/>
</dbReference>